<dbReference type="SMART" id="SM00889">
    <property type="entry name" value="EFG_IV"/>
    <property type="match status" value="1"/>
</dbReference>
<reference evidence="10 11" key="1">
    <citation type="submission" date="2018-04" db="EMBL/GenBank/DDBJ databases">
        <title>Genomic Encyclopedia of Archaeal and Bacterial Type Strains, Phase II (KMG-II): from individual species to whole genera.</title>
        <authorList>
            <person name="Goeker M."/>
        </authorList>
    </citation>
    <scope>NUCLEOTIDE SEQUENCE [LARGE SCALE GENOMIC DNA]</scope>
    <source>
        <strain evidence="10 11">DSM 19783</strain>
    </source>
</reference>
<dbReference type="InterPro" id="IPR009000">
    <property type="entry name" value="Transl_B-barrel_sf"/>
</dbReference>
<dbReference type="RefSeq" id="WP_108028964.1">
    <property type="nucleotide sequence ID" value="NZ_QAYC01000030.1"/>
</dbReference>
<comment type="caution">
    <text evidence="10">The sequence shown here is derived from an EMBL/GenBank/DDBJ whole genome shotgun (WGS) entry which is preliminary data.</text>
</comment>
<protein>
    <recommendedName>
        <fullName evidence="2 8">Elongation factor G</fullName>
        <shortName evidence="8">EF-G</shortName>
    </recommendedName>
</protein>
<dbReference type="PROSITE" id="PS51722">
    <property type="entry name" value="G_TR_2"/>
    <property type="match status" value="1"/>
</dbReference>
<dbReference type="GO" id="GO:0005525">
    <property type="term" value="F:GTP binding"/>
    <property type="evidence" value="ECO:0007669"/>
    <property type="project" value="UniProtKB-UniRule"/>
</dbReference>
<keyword evidence="3 8" id="KW-0547">Nucleotide-binding</keyword>
<dbReference type="OrthoDB" id="9802948at2"/>
<dbReference type="PRINTS" id="PR00315">
    <property type="entry name" value="ELONGATNFCT"/>
</dbReference>
<dbReference type="Pfam" id="PF00009">
    <property type="entry name" value="GTP_EFTU"/>
    <property type="match status" value="1"/>
</dbReference>
<dbReference type="Gene3D" id="3.30.70.870">
    <property type="entry name" value="Elongation Factor G (Translational Gtpase), domain 3"/>
    <property type="match status" value="1"/>
</dbReference>
<sequence length="707" mass="78085">MARAYPLQRYRNFGIMAHIDAGKTTTTERILYYTGKSHKIGEVHDGAATMDWMEQEQERGITITSAATTTFWQRQEDPTAEGTSDTKYRFNIIDTPGHVDFTIEVERSLAVLDGAICLLDANAGVEPQTETVWRQADRYKVPRIVFVNKMDKIGADFFNCVKMIKDRTGATPCPIALPIGAEDKLEGIIDLVTMEEWTWKGEDLGASWTRQAIRPELKDEADEWRSNLIELAVEQDDAAMEAYLEGNEPDVETLHGLIRKGTLSLAFVPVTAGSAFKNKGVQPLLNAVIDYLPSPLDVPAYMGFLPDDETEERNIARHANDDEPFSALAFKIMNDPFVGSLTFTRIYSGVMKKGESILNATKGKKERVGRMMMMHSNNREEIDEAFAGDIIALAGLKETTTGDTLCDAAKPVVLETMTFPDPVIEIAVEPKSKADQEKMALALQRLAAEDPSFRVETNIESGQTIMKGMGELHLDILVDRMKREFKVEANIGAPQVAYRETISHKAEVDYTHKKQTGGTGQFARVKLEIMPTEPGEGYSFESRIVGGAVPKEYIPGVEKGIKSVMDSGPLAGFPVIDLKVALVDGAFHDVDSSVLAFEIATRAGMREGLKKAGARLLEPIMKVEVVTPEEYTGGIIGDLTSRRGMVQGQDTRGNANVINAMVPLANMFGYINTLRSMSSGRAVFTMQFDHYEPVPQNISDEIQAKYA</sequence>
<feature type="domain" description="Tr-type G" evidence="9">
    <location>
        <begin position="8"/>
        <end position="296"/>
    </location>
</feature>
<dbReference type="CDD" id="cd04088">
    <property type="entry name" value="EFG_mtEFG_II"/>
    <property type="match status" value="1"/>
</dbReference>
<dbReference type="FunFam" id="3.30.70.240:FF:000001">
    <property type="entry name" value="Elongation factor G"/>
    <property type="match status" value="1"/>
</dbReference>
<evidence type="ECO:0000259" key="9">
    <source>
        <dbReference type="PROSITE" id="PS51722"/>
    </source>
</evidence>
<comment type="similarity">
    <text evidence="1 8">Belongs to the TRAFAC class translation factor GTPase superfamily. Classic translation factor GTPase family. EF-G/EF-2 subfamily.</text>
</comment>
<dbReference type="InterPro" id="IPR027417">
    <property type="entry name" value="P-loop_NTPase"/>
</dbReference>
<dbReference type="CDD" id="cd01434">
    <property type="entry name" value="EFG_mtEFG1_IV"/>
    <property type="match status" value="1"/>
</dbReference>
<feature type="binding site" evidence="8">
    <location>
        <begin position="148"/>
        <end position="151"/>
    </location>
    <ligand>
        <name>GTP</name>
        <dbReference type="ChEBI" id="CHEBI:37565"/>
    </ligand>
</feature>
<organism evidence="10 11">
    <name type="scientific">Rhodovulum kholense</name>
    <dbReference type="NCBI Taxonomy" id="453584"/>
    <lineage>
        <taxon>Bacteria</taxon>
        <taxon>Pseudomonadati</taxon>
        <taxon>Pseudomonadota</taxon>
        <taxon>Alphaproteobacteria</taxon>
        <taxon>Rhodobacterales</taxon>
        <taxon>Paracoccaceae</taxon>
        <taxon>Rhodovulum</taxon>
    </lineage>
</organism>
<dbReference type="Pfam" id="PF03764">
    <property type="entry name" value="EFG_IV"/>
    <property type="match status" value="1"/>
</dbReference>
<dbReference type="NCBIfam" id="TIGR00484">
    <property type="entry name" value="EF-G"/>
    <property type="match status" value="1"/>
</dbReference>
<dbReference type="CDD" id="cd03713">
    <property type="entry name" value="EFG_mtEFG_C"/>
    <property type="match status" value="1"/>
</dbReference>
<dbReference type="GO" id="GO:0005737">
    <property type="term" value="C:cytoplasm"/>
    <property type="evidence" value="ECO:0007669"/>
    <property type="project" value="UniProtKB-SubCell"/>
</dbReference>
<dbReference type="NCBIfam" id="NF009381">
    <property type="entry name" value="PRK12740.1-5"/>
    <property type="match status" value="1"/>
</dbReference>
<dbReference type="FunFam" id="3.30.230.10:FF:000003">
    <property type="entry name" value="Elongation factor G"/>
    <property type="match status" value="1"/>
</dbReference>
<evidence type="ECO:0000313" key="11">
    <source>
        <dbReference type="Proteomes" id="UP000244037"/>
    </source>
</evidence>
<evidence type="ECO:0000256" key="4">
    <source>
        <dbReference type="ARBA" id="ARBA00022768"/>
    </source>
</evidence>
<dbReference type="InterPro" id="IPR035649">
    <property type="entry name" value="EFG_V"/>
</dbReference>
<dbReference type="PANTHER" id="PTHR43261">
    <property type="entry name" value="TRANSLATION ELONGATION FACTOR G-RELATED"/>
    <property type="match status" value="1"/>
</dbReference>
<dbReference type="SUPFAM" id="SSF54211">
    <property type="entry name" value="Ribosomal protein S5 domain 2-like"/>
    <property type="match status" value="1"/>
</dbReference>
<evidence type="ECO:0000256" key="7">
    <source>
        <dbReference type="ARBA" id="ARBA00024731"/>
    </source>
</evidence>
<dbReference type="GO" id="GO:0003924">
    <property type="term" value="F:GTPase activity"/>
    <property type="evidence" value="ECO:0007669"/>
    <property type="project" value="InterPro"/>
</dbReference>
<feature type="binding site" evidence="8">
    <location>
        <begin position="94"/>
        <end position="98"/>
    </location>
    <ligand>
        <name>GTP</name>
        <dbReference type="ChEBI" id="CHEBI:37565"/>
    </ligand>
</feature>
<dbReference type="InterPro" id="IPR041095">
    <property type="entry name" value="EFG_II"/>
</dbReference>
<dbReference type="GO" id="GO:0097216">
    <property type="term" value="F:guanosine tetraphosphate binding"/>
    <property type="evidence" value="ECO:0007669"/>
    <property type="project" value="UniProtKB-ARBA"/>
</dbReference>
<dbReference type="PROSITE" id="PS00301">
    <property type="entry name" value="G_TR_1"/>
    <property type="match status" value="1"/>
</dbReference>
<dbReference type="Gene3D" id="3.40.50.300">
    <property type="entry name" value="P-loop containing nucleotide triphosphate hydrolases"/>
    <property type="match status" value="1"/>
</dbReference>
<dbReference type="FunFam" id="3.40.50.300:FF:000029">
    <property type="entry name" value="Elongation factor G"/>
    <property type="match status" value="1"/>
</dbReference>
<keyword evidence="5 8" id="KW-0648">Protein biosynthesis</keyword>
<dbReference type="InterPro" id="IPR004540">
    <property type="entry name" value="Transl_elong_EFG/EF2"/>
</dbReference>
<keyword evidence="4 8" id="KW-0251">Elongation factor</keyword>
<dbReference type="GO" id="GO:0032790">
    <property type="term" value="P:ribosome disassembly"/>
    <property type="evidence" value="ECO:0007669"/>
    <property type="project" value="TreeGrafter"/>
</dbReference>
<evidence type="ECO:0000256" key="2">
    <source>
        <dbReference type="ARBA" id="ARBA00017872"/>
    </source>
</evidence>
<feature type="binding site" evidence="8">
    <location>
        <begin position="17"/>
        <end position="24"/>
    </location>
    <ligand>
        <name>GTP</name>
        <dbReference type="ChEBI" id="CHEBI:37565"/>
    </ligand>
</feature>
<dbReference type="Proteomes" id="UP000244037">
    <property type="component" value="Unassembled WGS sequence"/>
</dbReference>
<dbReference type="Pfam" id="PF14492">
    <property type="entry name" value="EFG_III"/>
    <property type="match status" value="1"/>
</dbReference>
<keyword evidence="8" id="KW-0963">Cytoplasm</keyword>
<dbReference type="SUPFAM" id="SSF50447">
    <property type="entry name" value="Translation proteins"/>
    <property type="match status" value="1"/>
</dbReference>
<evidence type="ECO:0000256" key="8">
    <source>
        <dbReference type="HAMAP-Rule" id="MF_00054"/>
    </source>
</evidence>
<dbReference type="InterPro" id="IPR000640">
    <property type="entry name" value="EFG_V-like"/>
</dbReference>
<dbReference type="InterPro" id="IPR005225">
    <property type="entry name" value="Small_GTP-bd"/>
</dbReference>
<evidence type="ECO:0000256" key="1">
    <source>
        <dbReference type="ARBA" id="ARBA00005870"/>
    </source>
</evidence>
<dbReference type="Gene3D" id="3.30.70.240">
    <property type="match status" value="1"/>
</dbReference>
<evidence type="ECO:0000313" key="10">
    <source>
        <dbReference type="EMBL" id="PTW37975.1"/>
    </source>
</evidence>
<dbReference type="InterPro" id="IPR009022">
    <property type="entry name" value="EFG_III"/>
</dbReference>
<dbReference type="GO" id="GO:0003746">
    <property type="term" value="F:translation elongation factor activity"/>
    <property type="evidence" value="ECO:0007669"/>
    <property type="project" value="UniProtKB-UniRule"/>
</dbReference>
<dbReference type="Pfam" id="PF00679">
    <property type="entry name" value="EFG_C"/>
    <property type="match status" value="1"/>
</dbReference>
<comment type="subcellular location">
    <subcellularLocation>
        <location evidence="8">Cytoplasm</location>
    </subcellularLocation>
</comment>
<dbReference type="Gene3D" id="2.40.30.10">
    <property type="entry name" value="Translation factors"/>
    <property type="match status" value="1"/>
</dbReference>
<keyword evidence="11" id="KW-1185">Reference proteome</keyword>
<gene>
    <name evidence="8" type="primary">fusA</name>
    <name evidence="10" type="ORF">C8N38_1302</name>
</gene>
<dbReference type="SMART" id="SM00838">
    <property type="entry name" value="EFG_C"/>
    <property type="match status" value="1"/>
</dbReference>
<dbReference type="FunFam" id="2.40.30.10:FF:000006">
    <property type="entry name" value="Elongation factor G"/>
    <property type="match status" value="1"/>
</dbReference>
<proteinExistence type="inferred from homology"/>
<evidence type="ECO:0000256" key="3">
    <source>
        <dbReference type="ARBA" id="ARBA00022741"/>
    </source>
</evidence>
<comment type="function">
    <text evidence="7 8">Catalyzes the GTP-dependent ribosomal translocation step during translation elongation. During this step, the ribosome changes from the pre-translocational (PRE) to the post-translocational (POST) state as the newly formed A-site-bound peptidyl-tRNA and P-site-bound deacylated tRNA move to the P and E sites, respectively. Catalyzes the coordinated movement of the two tRNA molecules, the mRNA and conformational changes in the ribosome.</text>
</comment>
<dbReference type="CDD" id="cd16262">
    <property type="entry name" value="EFG_III"/>
    <property type="match status" value="1"/>
</dbReference>
<dbReference type="SUPFAM" id="SSF52540">
    <property type="entry name" value="P-loop containing nucleoside triphosphate hydrolases"/>
    <property type="match status" value="1"/>
</dbReference>
<dbReference type="FunFam" id="3.30.70.870:FF:000001">
    <property type="entry name" value="Elongation factor G"/>
    <property type="match status" value="1"/>
</dbReference>
<dbReference type="CDD" id="cd01886">
    <property type="entry name" value="EF-G"/>
    <property type="match status" value="1"/>
</dbReference>
<dbReference type="InterPro" id="IPR031157">
    <property type="entry name" value="G_TR_CS"/>
</dbReference>
<evidence type="ECO:0000256" key="6">
    <source>
        <dbReference type="ARBA" id="ARBA00023134"/>
    </source>
</evidence>
<dbReference type="InterPro" id="IPR014721">
    <property type="entry name" value="Ribsml_uS5_D2-typ_fold_subgr"/>
</dbReference>
<dbReference type="HAMAP" id="MF_00054_B">
    <property type="entry name" value="EF_G_EF_2_B"/>
    <property type="match status" value="1"/>
</dbReference>
<dbReference type="InterPro" id="IPR000795">
    <property type="entry name" value="T_Tr_GTP-bd_dom"/>
</dbReference>
<dbReference type="InterPro" id="IPR020568">
    <property type="entry name" value="Ribosomal_Su5_D2-typ_SF"/>
</dbReference>
<dbReference type="EMBL" id="QAYC01000030">
    <property type="protein sequence ID" value="PTW37975.1"/>
    <property type="molecule type" value="Genomic_DNA"/>
</dbReference>
<dbReference type="PANTHER" id="PTHR43261:SF1">
    <property type="entry name" value="RIBOSOME-RELEASING FACTOR 2, MITOCHONDRIAL"/>
    <property type="match status" value="1"/>
</dbReference>
<evidence type="ECO:0000256" key="5">
    <source>
        <dbReference type="ARBA" id="ARBA00022917"/>
    </source>
</evidence>
<dbReference type="Gene3D" id="3.30.230.10">
    <property type="match status" value="1"/>
</dbReference>
<keyword evidence="6 8" id="KW-0342">GTP-binding</keyword>
<dbReference type="AlphaFoldDB" id="A0A8E2VG12"/>
<dbReference type="InterPro" id="IPR047872">
    <property type="entry name" value="EFG_IV"/>
</dbReference>
<dbReference type="InterPro" id="IPR035647">
    <property type="entry name" value="EFG_III/V"/>
</dbReference>
<dbReference type="NCBIfam" id="TIGR00231">
    <property type="entry name" value="small_GTP"/>
    <property type="match status" value="1"/>
</dbReference>
<dbReference type="InterPro" id="IPR005517">
    <property type="entry name" value="Transl_elong_EFG/EF2_IV"/>
</dbReference>
<accession>A0A8E2VG12</accession>
<dbReference type="SUPFAM" id="SSF54980">
    <property type="entry name" value="EF-G C-terminal domain-like"/>
    <property type="match status" value="2"/>
</dbReference>
<name>A0A8E2VG12_9RHOB</name>
<dbReference type="InterPro" id="IPR053905">
    <property type="entry name" value="EF-G-like_DII"/>
</dbReference>
<dbReference type="Pfam" id="PF22042">
    <property type="entry name" value="EF-G_D2"/>
    <property type="match status" value="1"/>
</dbReference>